<feature type="transmembrane region" description="Helical" evidence="1">
    <location>
        <begin position="63"/>
        <end position="80"/>
    </location>
</feature>
<evidence type="ECO:0000313" key="3">
    <source>
        <dbReference type="Proteomes" id="UP000011082"/>
    </source>
</evidence>
<keyword evidence="1" id="KW-1133">Transmembrane helix</keyword>
<keyword evidence="1" id="KW-0812">Transmembrane</keyword>
<name>L2GMI4_VITCO</name>
<sequence>VFGNLWWTELFCTFSIASRFIDNELITFINTSYVVIVYVAVSFIQQILVSVRPDEENIKQRKIAIVLSIVKIAVAIWAIIHDQWIETKDLSISPAVDTILFIDAILLSCIQHYFLVIDGKNFGSGLKEYLALKTVQLNLID</sequence>
<dbReference type="EMBL" id="JH370143">
    <property type="protein sequence ID" value="ELA41517.1"/>
    <property type="molecule type" value="Genomic_DNA"/>
</dbReference>
<dbReference type="HOGENOM" id="CLU_1830085_0_0_1"/>
<protein>
    <submittedName>
        <fullName evidence="2">Uncharacterized protein</fullName>
    </submittedName>
</protein>
<dbReference type="VEuPathDB" id="MicrosporidiaDB:VICG_01501"/>
<feature type="transmembrane region" description="Helical" evidence="1">
    <location>
        <begin position="100"/>
        <end position="117"/>
    </location>
</feature>
<accession>L2GMI4</accession>
<dbReference type="GeneID" id="19882212"/>
<reference evidence="3" key="1">
    <citation type="submission" date="2011-05" db="EMBL/GenBank/DDBJ databases">
        <title>The genome sequence of Vittaforma corneae strain ATCC 50505.</title>
        <authorList>
            <consortium name="The Broad Institute Genome Sequencing Platform"/>
            <person name="Cuomo C."/>
            <person name="Didier E."/>
            <person name="Bowers L."/>
            <person name="Young S.K."/>
            <person name="Zeng Q."/>
            <person name="Gargeya S."/>
            <person name="Fitzgerald M."/>
            <person name="Haas B."/>
            <person name="Abouelleil A."/>
            <person name="Alvarado L."/>
            <person name="Arachchi H.M."/>
            <person name="Berlin A."/>
            <person name="Chapman S.B."/>
            <person name="Gearin G."/>
            <person name="Goldberg J."/>
            <person name="Griggs A."/>
            <person name="Gujja S."/>
            <person name="Hansen M."/>
            <person name="Heiman D."/>
            <person name="Howarth C."/>
            <person name="Larimer J."/>
            <person name="Lui A."/>
            <person name="MacDonald P.J.P."/>
            <person name="McCowen C."/>
            <person name="Montmayeur A."/>
            <person name="Murphy C."/>
            <person name="Neiman D."/>
            <person name="Pearson M."/>
            <person name="Priest M."/>
            <person name="Roberts A."/>
            <person name="Saif S."/>
            <person name="Shea T."/>
            <person name="Sisk P."/>
            <person name="Stolte C."/>
            <person name="Sykes S."/>
            <person name="Wortman J."/>
            <person name="Nusbaum C."/>
            <person name="Birren B."/>
        </authorList>
    </citation>
    <scope>NUCLEOTIDE SEQUENCE [LARGE SCALE GENOMIC DNA]</scope>
    <source>
        <strain evidence="3">ATCC 50505</strain>
    </source>
</reference>
<evidence type="ECO:0000313" key="2">
    <source>
        <dbReference type="EMBL" id="ELA41517.1"/>
    </source>
</evidence>
<feature type="transmembrane region" description="Helical" evidence="1">
    <location>
        <begin position="32"/>
        <end position="51"/>
    </location>
</feature>
<dbReference type="RefSeq" id="XP_007604947.1">
    <property type="nucleotide sequence ID" value="XM_007604885.1"/>
</dbReference>
<dbReference type="InParanoid" id="L2GMI4"/>
<keyword evidence="1" id="KW-0472">Membrane</keyword>
<organism evidence="2 3">
    <name type="scientific">Vittaforma corneae (strain ATCC 50505)</name>
    <name type="common">Microsporidian parasite</name>
    <name type="synonym">Nosema corneum</name>
    <dbReference type="NCBI Taxonomy" id="993615"/>
    <lineage>
        <taxon>Eukaryota</taxon>
        <taxon>Fungi</taxon>
        <taxon>Fungi incertae sedis</taxon>
        <taxon>Microsporidia</taxon>
        <taxon>Nosematidae</taxon>
        <taxon>Vittaforma</taxon>
    </lineage>
</organism>
<proteinExistence type="predicted"/>
<keyword evidence="3" id="KW-1185">Reference proteome</keyword>
<dbReference type="AlphaFoldDB" id="L2GMI4"/>
<dbReference type="Proteomes" id="UP000011082">
    <property type="component" value="Unassembled WGS sequence"/>
</dbReference>
<feature type="non-terminal residue" evidence="2">
    <location>
        <position position="1"/>
    </location>
</feature>
<evidence type="ECO:0000256" key="1">
    <source>
        <dbReference type="SAM" id="Phobius"/>
    </source>
</evidence>
<gene>
    <name evidence="2" type="ORF">VICG_01501</name>
</gene>